<dbReference type="KEGG" id="mdn:JT25_012150"/>
<proteinExistence type="predicted"/>
<evidence type="ECO:0000313" key="1">
    <source>
        <dbReference type="EMBL" id="AMK77226.1"/>
    </source>
</evidence>
<keyword evidence="2" id="KW-1185">Reference proteome</keyword>
<dbReference type="AlphaFoldDB" id="A0A126T573"/>
<sequence>MASYFSLDHKPAINPIVQHPVASASVKSSGSVTNCRMILIIKITSGVPNTLGLSEIQTIGGNIASHIQSMPTEIVHCNGIAIGKQLAE</sequence>
<evidence type="ECO:0000313" key="2">
    <source>
        <dbReference type="Proteomes" id="UP000030512"/>
    </source>
</evidence>
<organism evidence="1 2">
    <name type="scientific">Methylomonas denitrificans</name>
    <dbReference type="NCBI Taxonomy" id="1538553"/>
    <lineage>
        <taxon>Bacteria</taxon>
        <taxon>Pseudomonadati</taxon>
        <taxon>Pseudomonadota</taxon>
        <taxon>Gammaproteobacteria</taxon>
        <taxon>Methylococcales</taxon>
        <taxon>Methylococcaceae</taxon>
        <taxon>Methylomonas</taxon>
    </lineage>
</organism>
<name>A0A126T573_9GAMM</name>
<protein>
    <submittedName>
        <fullName evidence="1">Uncharacterized protein</fullName>
    </submittedName>
</protein>
<gene>
    <name evidence="1" type="ORF">JT25_012150</name>
</gene>
<dbReference type="EMBL" id="CP014476">
    <property type="protein sequence ID" value="AMK77226.1"/>
    <property type="molecule type" value="Genomic_DNA"/>
</dbReference>
<reference evidence="1 2" key="1">
    <citation type="journal article" date="2015" name="Environ. Microbiol.">
        <title>Methane oxidation coupled to nitrate reduction under hypoxia by the Gammaproteobacterium Methylomonas denitrificans, sp. nov. type strain FJG1.</title>
        <authorList>
            <person name="Kits K.D."/>
            <person name="Klotz M.G."/>
            <person name="Stein L.Y."/>
        </authorList>
    </citation>
    <scope>NUCLEOTIDE SEQUENCE [LARGE SCALE GENOMIC DNA]</scope>
    <source>
        <strain evidence="1 2">FJG1</strain>
    </source>
</reference>
<accession>A0A126T573</accession>
<dbReference type="Proteomes" id="UP000030512">
    <property type="component" value="Chromosome"/>
</dbReference>